<dbReference type="GO" id="GO:0016746">
    <property type="term" value="F:acyltransferase activity"/>
    <property type="evidence" value="ECO:0007669"/>
    <property type="project" value="UniProtKB-KW"/>
</dbReference>
<keyword evidence="2 4" id="KW-0012">Acyltransferase</keyword>
<evidence type="ECO:0000259" key="3">
    <source>
        <dbReference type="PROSITE" id="PS51186"/>
    </source>
</evidence>
<gene>
    <name evidence="4" type="ORF">LVJ81_09220</name>
</gene>
<dbReference type="CDD" id="cd04301">
    <property type="entry name" value="NAT_SF"/>
    <property type="match status" value="1"/>
</dbReference>
<organism evidence="4 5">
    <name type="scientific">Vitreoscilla stercoraria</name>
    <dbReference type="NCBI Taxonomy" id="61"/>
    <lineage>
        <taxon>Bacteria</taxon>
        <taxon>Pseudomonadati</taxon>
        <taxon>Pseudomonadota</taxon>
        <taxon>Betaproteobacteria</taxon>
        <taxon>Neisseriales</taxon>
        <taxon>Neisseriaceae</taxon>
        <taxon>Vitreoscilla</taxon>
    </lineage>
</organism>
<evidence type="ECO:0000256" key="2">
    <source>
        <dbReference type="ARBA" id="ARBA00023315"/>
    </source>
</evidence>
<sequence length="164" mass="18546">MPLPTVIRPATVADCDEIYHAHLYAVRYTCASTYNDTILNAWSVLLSPESYLETMTLPHKALWVIEYKGHVQGFFQLDTQEAQLDALYVHPFVFKQGLGTALLQRAEKVAFDAGLGFVKLYASLNSVPFYELNDYHALGDAELNLNEQVTVQCQLMRKHLDIHG</sequence>
<dbReference type="RefSeq" id="WP_019957452.1">
    <property type="nucleotide sequence ID" value="NZ_CP091512.1"/>
</dbReference>
<dbReference type="PANTHER" id="PTHR43877">
    <property type="entry name" value="AMINOALKYLPHOSPHONATE N-ACETYLTRANSFERASE-RELATED-RELATED"/>
    <property type="match status" value="1"/>
</dbReference>
<dbReference type="InterPro" id="IPR016181">
    <property type="entry name" value="Acyl_CoA_acyltransferase"/>
</dbReference>
<dbReference type="EMBL" id="CP091512">
    <property type="protein sequence ID" value="UOO91809.1"/>
    <property type="molecule type" value="Genomic_DNA"/>
</dbReference>
<dbReference type="InterPro" id="IPR000182">
    <property type="entry name" value="GNAT_dom"/>
</dbReference>
<reference evidence="4" key="2">
    <citation type="journal article" date="2022" name="Res Sq">
        <title>Evolution of multicellular longitudinally dividing oral cavity symbionts (Neisseriaceae).</title>
        <authorList>
            <person name="Nyongesa S."/>
            <person name="Weber P."/>
            <person name="Bernet E."/>
            <person name="Pullido F."/>
            <person name="Nieckarz M."/>
            <person name="Delaby M."/>
            <person name="Nieves C."/>
            <person name="Viehboeck T."/>
            <person name="Krause N."/>
            <person name="Rivera-Millot A."/>
            <person name="Nakamura A."/>
            <person name="Vischer N."/>
            <person name="VanNieuwenhze M."/>
            <person name="Brun Y."/>
            <person name="Cava F."/>
            <person name="Bulgheresi S."/>
            <person name="Veyrier F."/>
        </authorList>
    </citation>
    <scope>NUCLEOTIDE SEQUENCE</scope>
    <source>
        <strain evidence="4">SAG 1488-6</strain>
    </source>
</reference>
<dbReference type="PROSITE" id="PS51186">
    <property type="entry name" value="GNAT"/>
    <property type="match status" value="1"/>
</dbReference>
<dbReference type="Gene3D" id="3.40.630.30">
    <property type="match status" value="1"/>
</dbReference>
<accession>A0ABY4E7R3</accession>
<dbReference type="InterPro" id="IPR050832">
    <property type="entry name" value="Bact_Acetyltransf"/>
</dbReference>
<feature type="domain" description="N-acetyltransferase" evidence="3">
    <location>
        <begin position="5"/>
        <end position="161"/>
    </location>
</feature>
<dbReference type="Proteomes" id="UP000832034">
    <property type="component" value="Chromosome"/>
</dbReference>
<name>A0ABY4E7R3_VITST</name>
<dbReference type="Pfam" id="PF13673">
    <property type="entry name" value="Acetyltransf_10"/>
    <property type="match status" value="1"/>
</dbReference>
<dbReference type="SUPFAM" id="SSF55729">
    <property type="entry name" value="Acyl-CoA N-acyltransferases (Nat)"/>
    <property type="match status" value="1"/>
</dbReference>
<keyword evidence="5" id="KW-1185">Reference proteome</keyword>
<evidence type="ECO:0000313" key="5">
    <source>
        <dbReference type="Proteomes" id="UP000832034"/>
    </source>
</evidence>
<keyword evidence="1 4" id="KW-0808">Transferase</keyword>
<protein>
    <submittedName>
        <fullName evidence="4">GNAT family N-acetyltransferase</fullName>
        <ecNumber evidence="4">2.3.1.-</ecNumber>
    </submittedName>
</protein>
<reference evidence="4" key="1">
    <citation type="submission" date="2021-12" db="EMBL/GenBank/DDBJ databases">
        <authorList>
            <person name="Veyrier F.J."/>
        </authorList>
    </citation>
    <scope>NUCLEOTIDE SEQUENCE</scope>
    <source>
        <strain evidence="4">SAG 1488-6</strain>
    </source>
</reference>
<proteinExistence type="predicted"/>
<dbReference type="EC" id="2.3.1.-" evidence="4"/>
<evidence type="ECO:0000313" key="4">
    <source>
        <dbReference type="EMBL" id="UOO91809.1"/>
    </source>
</evidence>
<evidence type="ECO:0000256" key="1">
    <source>
        <dbReference type="ARBA" id="ARBA00022679"/>
    </source>
</evidence>